<organism evidence="3 4">
    <name type="scientific">Caenorhabditis elegans</name>
    <dbReference type="NCBI Taxonomy" id="6239"/>
    <lineage>
        <taxon>Eukaryota</taxon>
        <taxon>Metazoa</taxon>
        <taxon>Ecdysozoa</taxon>
        <taxon>Nematoda</taxon>
        <taxon>Chromadorea</taxon>
        <taxon>Rhabditida</taxon>
        <taxon>Rhabditina</taxon>
        <taxon>Rhabditomorpha</taxon>
        <taxon>Rhabditoidea</taxon>
        <taxon>Rhabditidae</taxon>
        <taxon>Peloderinae</taxon>
        <taxon>Caenorhabditis</taxon>
    </lineage>
</organism>
<feature type="compositionally biased region" description="Basic and acidic residues" evidence="1">
    <location>
        <begin position="101"/>
        <end position="119"/>
    </location>
</feature>
<feature type="region of interest" description="Disordered" evidence="1">
    <location>
        <begin position="222"/>
        <end position="256"/>
    </location>
</feature>
<feature type="compositionally biased region" description="Basic and acidic residues" evidence="1">
    <location>
        <begin position="52"/>
        <end position="62"/>
    </location>
</feature>
<keyword evidence="4" id="KW-1185">Reference proteome</keyword>
<feature type="region of interest" description="Disordered" evidence="1">
    <location>
        <begin position="52"/>
        <end position="79"/>
    </location>
</feature>
<evidence type="ECO:0000313" key="3">
    <source>
        <dbReference type="EMBL" id="CAE17710.3"/>
    </source>
</evidence>
<dbReference type="InParanoid" id="Q7YX81"/>
<dbReference type="FunCoup" id="Q7YX81">
    <property type="interactions" value="1"/>
</dbReference>
<evidence type="ECO:0000313" key="5">
    <source>
        <dbReference type="WormBase" id="C01G12.9"/>
    </source>
</evidence>
<dbReference type="PaxDb" id="6239-C01G12.9"/>
<keyword evidence="2" id="KW-0472">Membrane</keyword>
<dbReference type="Proteomes" id="UP000001940">
    <property type="component" value="Chromosome II"/>
</dbReference>
<dbReference type="AlphaFoldDB" id="Q7YX81"/>
<gene>
    <name evidence="3 5" type="ORF">C01G12.9</name>
    <name evidence="3" type="ORF">CELE_C01G12.9</name>
</gene>
<dbReference type="eggNOG" id="ENOG502THWB">
    <property type="taxonomic scope" value="Eukaryota"/>
</dbReference>
<dbReference type="CTD" id="3565827"/>
<evidence type="ECO:0000256" key="1">
    <source>
        <dbReference type="SAM" id="MobiDB-lite"/>
    </source>
</evidence>
<dbReference type="EMBL" id="BX284602">
    <property type="protein sequence ID" value="CAE17710.3"/>
    <property type="molecule type" value="Genomic_DNA"/>
</dbReference>
<dbReference type="GeneID" id="3565827"/>
<protein>
    <submittedName>
        <fullName evidence="3">Uncharacterized protein</fullName>
    </submittedName>
</protein>
<dbReference type="HOGENOM" id="CLU_092562_0_0_1"/>
<dbReference type="SMR" id="Q7YX81"/>
<dbReference type="OrthoDB" id="5847478at2759"/>
<dbReference type="OMA" id="KRHEREN"/>
<feature type="compositionally biased region" description="Polar residues" evidence="1">
    <location>
        <begin position="195"/>
        <end position="210"/>
    </location>
</feature>
<accession>Q7YX81</accession>
<feature type="compositionally biased region" description="Basic and acidic residues" evidence="1">
    <location>
        <begin position="184"/>
        <end position="194"/>
    </location>
</feature>
<dbReference type="PROSITE" id="PS51257">
    <property type="entry name" value="PROKAR_LIPOPROTEIN"/>
    <property type="match status" value="1"/>
</dbReference>
<evidence type="ECO:0000256" key="2">
    <source>
        <dbReference type="SAM" id="Phobius"/>
    </source>
</evidence>
<dbReference type="AGR" id="WB:WBGene00007249"/>
<feature type="compositionally biased region" description="Basic residues" evidence="1">
    <location>
        <begin position="222"/>
        <end position="231"/>
    </location>
</feature>
<sequence length="256" mass="30011">MYRFVLYNVINILVVWITVVSCLKFKKRENKKTLTKPNPITYETDPAVLEKERKQKIAENRSRMRKKREKQLKRQEPDFKELTRKLEQLEMLQEQATQSSKSEKLPAQKNSEIQKAENQRIENMVEMIAKTKTDEKTSTTHSSEEEIGDVQLVDEDPNIAVKKQIVKKRAQELARQRQFEEALQKRKDLEKNDSRSFLQSPDDTLKNVSSIQFESQMSVIQRKKLKNKKKRSSDTLSCDSNDSGTLVKSESNELYI</sequence>
<feature type="region of interest" description="Disordered" evidence="1">
    <location>
        <begin position="184"/>
        <end position="210"/>
    </location>
</feature>
<dbReference type="STRING" id="6239.C01G12.9.1"/>
<dbReference type="RefSeq" id="NP_001021906.2">
    <property type="nucleotide sequence ID" value="NM_001026735.3"/>
</dbReference>
<keyword evidence="2" id="KW-1133">Transmembrane helix</keyword>
<dbReference type="UCSC" id="C01G12.9">
    <property type="organism name" value="c. elegans"/>
</dbReference>
<dbReference type="WormBase" id="C01G12.9">
    <property type="protein sequence ID" value="CE44271"/>
    <property type="gene ID" value="WBGene00007249"/>
</dbReference>
<feature type="compositionally biased region" description="Polar residues" evidence="1">
    <location>
        <begin position="234"/>
        <end position="249"/>
    </location>
</feature>
<proteinExistence type="predicted"/>
<keyword evidence="2" id="KW-0812">Transmembrane</keyword>
<dbReference type="Bgee" id="WBGene00007249">
    <property type="expression patterns" value="Expressed in adult organism and 1 other cell type or tissue"/>
</dbReference>
<name>Q7YX81_CAEEL</name>
<feature type="region of interest" description="Disordered" evidence="1">
    <location>
        <begin position="93"/>
        <end position="119"/>
    </location>
</feature>
<dbReference type="KEGG" id="cel:CELE_C01G12.9"/>
<reference evidence="3 4" key="1">
    <citation type="journal article" date="1998" name="Science">
        <title>Genome sequence of the nematode C. elegans: a platform for investigating biology.</title>
        <authorList>
            <consortium name="The C. elegans sequencing consortium"/>
            <person name="Sulson J.E."/>
            <person name="Waterston R."/>
        </authorList>
    </citation>
    <scope>NUCLEOTIDE SEQUENCE [LARGE SCALE GENOMIC DNA]</scope>
    <source>
        <strain evidence="3 4">Bristol N2</strain>
    </source>
</reference>
<evidence type="ECO:0000313" key="4">
    <source>
        <dbReference type="Proteomes" id="UP000001940"/>
    </source>
</evidence>
<feature type="transmembrane region" description="Helical" evidence="2">
    <location>
        <begin position="6"/>
        <end position="25"/>
    </location>
</feature>